<evidence type="ECO:0000313" key="1">
    <source>
        <dbReference type="EMBL" id="CAI9560694.1"/>
    </source>
</evidence>
<dbReference type="PANTHER" id="PTHR16798">
    <property type="entry name" value="FANCONI ANEMIA GROUP C PROTEIN FANCC"/>
    <property type="match status" value="1"/>
</dbReference>
<dbReference type="InterPro" id="IPR000686">
    <property type="entry name" value="FANCC"/>
</dbReference>
<dbReference type="PANTHER" id="PTHR16798:SF0">
    <property type="entry name" value="FANCONI ANEMIA GROUP C PROTEIN"/>
    <property type="match status" value="1"/>
</dbReference>
<evidence type="ECO:0000313" key="2">
    <source>
        <dbReference type="Proteomes" id="UP001162483"/>
    </source>
</evidence>
<organism evidence="1 2">
    <name type="scientific">Staurois parvus</name>
    <dbReference type="NCBI Taxonomy" id="386267"/>
    <lineage>
        <taxon>Eukaryota</taxon>
        <taxon>Metazoa</taxon>
        <taxon>Chordata</taxon>
        <taxon>Craniata</taxon>
        <taxon>Vertebrata</taxon>
        <taxon>Euteleostomi</taxon>
        <taxon>Amphibia</taxon>
        <taxon>Batrachia</taxon>
        <taxon>Anura</taxon>
        <taxon>Neobatrachia</taxon>
        <taxon>Ranoidea</taxon>
        <taxon>Ranidae</taxon>
        <taxon>Staurois</taxon>
    </lineage>
</organism>
<dbReference type="Proteomes" id="UP001162483">
    <property type="component" value="Unassembled WGS sequence"/>
</dbReference>
<gene>
    <name evidence="1" type="ORF">SPARVUS_LOCUS5305424</name>
</gene>
<dbReference type="EMBL" id="CATNWA010010838">
    <property type="protein sequence ID" value="CAI9560694.1"/>
    <property type="molecule type" value="Genomic_DNA"/>
</dbReference>
<dbReference type="PRINTS" id="PR00494">
    <property type="entry name" value="FANCONICGENE"/>
</dbReference>
<dbReference type="Pfam" id="PF02106">
    <property type="entry name" value="Fanconi_C"/>
    <property type="match status" value="1"/>
</dbReference>
<proteinExistence type="predicted"/>
<keyword evidence="2" id="KW-1185">Reference proteome</keyword>
<feature type="non-terminal residue" evidence="1">
    <location>
        <position position="301"/>
    </location>
</feature>
<protein>
    <submittedName>
        <fullName evidence="1">Uncharacterized protein</fullName>
    </submittedName>
</protein>
<sequence length="301" mass="34533">MEKMEIIAQLGCSTAEYYDKLLKNIISSLIFWIKRSWSDENKKDVSDEHIHTISVTCLCVLTLPEVAPLLEELLLCHWSGPKEVLDNYFLEALNNAMLRKKIVLSESAVLSLWLRHLPSLEKAVLDLFQTLIALQSKSVKEMEQIITDSFLLRAACHPSIFRVTDDILRNALLESDGNVKASTIIRLFTHSFMKEYDKDNLQPKLPLRAYFPSESPALVLALSRKYQGLSSDACIQHLCTVVKTLRSMNREERTADCVFKSWYLLIHFGEWVDIAAEQLLTSDLEVSDDLLWLLAFYYNPC</sequence>
<reference evidence="1" key="1">
    <citation type="submission" date="2023-05" db="EMBL/GenBank/DDBJ databases">
        <authorList>
            <person name="Stuckert A."/>
        </authorList>
    </citation>
    <scope>NUCLEOTIDE SEQUENCE</scope>
</reference>
<accession>A0ABN9CKN9</accession>
<comment type="caution">
    <text evidence="1">The sequence shown here is derived from an EMBL/GenBank/DDBJ whole genome shotgun (WGS) entry which is preliminary data.</text>
</comment>
<name>A0ABN9CKN9_9NEOB</name>